<name>A0A5A5R743_MICAE</name>
<evidence type="ECO:0000313" key="2">
    <source>
        <dbReference type="Proteomes" id="UP000323569"/>
    </source>
</evidence>
<protein>
    <recommendedName>
        <fullName evidence="3">Aspartyl protease</fullName>
    </recommendedName>
</protein>
<proteinExistence type="predicted"/>
<organism evidence="1 2">
    <name type="scientific">Microcystis aeruginosa NIES-2519</name>
    <dbReference type="NCBI Taxonomy" id="2303981"/>
    <lineage>
        <taxon>Bacteria</taxon>
        <taxon>Bacillati</taxon>
        <taxon>Cyanobacteriota</taxon>
        <taxon>Cyanophyceae</taxon>
        <taxon>Oscillatoriophycideae</taxon>
        <taxon>Chroococcales</taxon>
        <taxon>Microcystaceae</taxon>
        <taxon>Microcystis</taxon>
    </lineage>
</organism>
<accession>A0A5A5R743</accession>
<reference evidence="1 2" key="1">
    <citation type="submission" date="2018-09" db="EMBL/GenBank/DDBJ databases">
        <title>Evolutionary history of phycoerythrin pigmentation in the water bloom-forming cyanobacterium Microcystis aeruginosa.</title>
        <authorList>
            <person name="Tanabe Y."/>
            <person name="Tanabe Y."/>
            <person name="Yamaguchi H."/>
        </authorList>
    </citation>
    <scope>NUCLEOTIDE SEQUENCE [LARGE SCALE GENOMIC DNA]</scope>
    <source>
        <strain evidence="1 2">NIES-2519</strain>
    </source>
</reference>
<dbReference type="EMBL" id="BHVO01000093">
    <property type="protein sequence ID" value="GCA72273.1"/>
    <property type="molecule type" value="Genomic_DNA"/>
</dbReference>
<evidence type="ECO:0008006" key="3">
    <source>
        <dbReference type="Google" id="ProtNLM"/>
    </source>
</evidence>
<comment type="caution">
    <text evidence="1">The sequence shown here is derived from an EMBL/GenBank/DDBJ whole genome shotgun (WGS) entry which is preliminary data.</text>
</comment>
<sequence length="57" mass="6165">MIEGRFGTKGQIYFDIDLVGDDGLILPAEVMLDTGFTEFLAINSGSSGIVMQIINLK</sequence>
<gene>
    <name evidence="1" type="ORF">MiYa_03823</name>
</gene>
<dbReference type="Proteomes" id="UP000323569">
    <property type="component" value="Unassembled WGS sequence"/>
</dbReference>
<evidence type="ECO:0000313" key="1">
    <source>
        <dbReference type="EMBL" id="GCA72273.1"/>
    </source>
</evidence>
<dbReference type="AlphaFoldDB" id="A0A5A5R743"/>